<keyword evidence="11" id="KW-1185">Reference proteome</keyword>
<accession>A0ABD3J5Q9</accession>
<gene>
    <name evidence="10" type="ORF">ACJRO7_034155</name>
</gene>
<dbReference type="PANTHER" id="PTHR24186:SF50">
    <property type="entry name" value="ANKYRIN REPEAT-CONTAINING PROTEIN ITN1-LIKE ISOFORM X1"/>
    <property type="match status" value="1"/>
</dbReference>
<feature type="repeat" description="ANK" evidence="7">
    <location>
        <begin position="73"/>
        <end position="95"/>
    </location>
</feature>
<dbReference type="InterPro" id="IPR026961">
    <property type="entry name" value="PGG_dom"/>
</dbReference>
<evidence type="ECO:0000256" key="8">
    <source>
        <dbReference type="SAM" id="Phobius"/>
    </source>
</evidence>
<dbReference type="PANTHER" id="PTHR24186">
    <property type="entry name" value="PROTEIN PHOSPHATASE 1 REGULATORY SUBUNIT"/>
    <property type="match status" value="1"/>
</dbReference>
<evidence type="ECO:0000256" key="7">
    <source>
        <dbReference type="PROSITE-ProRule" id="PRU00023"/>
    </source>
</evidence>
<dbReference type="PROSITE" id="PS50297">
    <property type="entry name" value="ANK_REP_REGION"/>
    <property type="match status" value="4"/>
</dbReference>
<keyword evidence="2 8" id="KW-0812">Transmembrane</keyword>
<evidence type="ECO:0000256" key="4">
    <source>
        <dbReference type="ARBA" id="ARBA00022989"/>
    </source>
</evidence>
<keyword evidence="6 8" id="KW-0472">Membrane</keyword>
<dbReference type="EMBL" id="JBJKBG010000009">
    <property type="protein sequence ID" value="KAL3721768.1"/>
    <property type="molecule type" value="Genomic_DNA"/>
</dbReference>
<dbReference type="InterPro" id="IPR002110">
    <property type="entry name" value="Ankyrin_rpt"/>
</dbReference>
<name>A0ABD3J5Q9_EUCGL</name>
<dbReference type="Pfam" id="PF13857">
    <property type="entry name" value="Ank_5"/>
    <property type="match status" value="1"/>
</dbReference>
<evidence type="ECO:0000256" key="5">
    <source>
        <dbReference type="ARBA" id="ARBA00023043"/>
    </source>
</evidence>
<dbReference type="AlphaFoldDB" id="A0ABD3J5Q9"/>
<comment type="caution">
    <text evidence="10">The sequence shown here is derived from an EMBL/GenBank/DDBJ whole genome shotgun (WGS) entry which is preliminary data.</text>
</comment>
<evidence type="ECO:0000259" key="9">
    <source>
        <dbReference type="Pfam" id="PF13962"/>
    </source>
</evidence>
<dbReference type="SUPFAM" id="SSF48403">
    <property type="entry name" value="Ankyrin repeat"/>
    <property type="match status" value="1"/>
</dbReference>
<evidence type="ECO:0000256" key="2">
    <source>
        <dbReference type="ARBA" id="ARBA00022692"/>
    </source>
</evidence>
<proteinExistence type="predicted"/>
<dbReference type="Gene3D" id="1.25.40.20">
    <property type="entry name" value="Ankyrin repeat-containing domain"/>
    <property type="match status" value="2"/>
</dbReference>
<dbReference type="Pfam" id="PF12796">
    <property type="entry name" value="Ank_2"/>
    <property type="match status" value="4"/>
</dbReference>
<evidence type="ECO:0000256" key="6">
    <source>
        <dbReference type="ARBA" id="ARBA00023136"/>
    </source>
</evidence>
<comment type="subcellular location">
    <subcellularLocation>
        <location evidence="1">Membrane</location>
        <topology evidence="1">Multi-pass membrane protein</topology>
    </subcellularLocation>
</comment>
<dbReference type="Pfam" id="PF13962">
    <property type="entry name" value="PGG"/>
    <property type="match status" value="1"/>
</dbReference>
<evidence type="ECO:0000313" key="11">
    <source>
        <dbReference type="Proteomes" id="UP001634007"/>
    </source>
</evidence>
<feature type="transmembrane region" description="Helical" evidence="8">
    <location>
        <begin position="450"/>
        <end position="471"/>
    </location>
</feature>
<feature type="domain" description="PGG" evidence="9">
    <location>
        <begin position="446"/>
        <end position="552"/>
    </location>
</feature>
<evidence type="ECO:0000256" key="1">
    <source>
        <dbReference type="ARBA" id="ARBA00004141"/>
    </source>
</evidence>
<dbReference type="SMART" id="SM00248">
    <property type="entry name" value="ANK"/>
    <property type="match status" value="9"/>
</dbReference>
<feature type="transmembrane region" description="Helical" evidence="8">
    <location>
        <begin position="491"/>
        <end position="511"/>
    </location>
</feature>
<dbReference type="Proteomes" id="UP001634007">
    <property type="component" value="Unassembled WGS sequence"/>
</dbReference>
<dbReference type="InterPro" id="IPR036770">
    <property type="entry name" value="Ankyrin_rpt-contain_sf"/>
</dbReference>
<reference evidence="10 11" key="1">
    <citation type="submission" date="2024-11" db="EMBL/GenBank/DDBJ databases">
        <title>Chromosome-level genome assembly of Eucalyptus globulus Labill. provides insights into its genome evolution.</title>
        <authorList>
            <person name="Li X."/>
        </authorList>
    </citation>
    <scope>NUCLEOTIDE SEQUENCE [LARGE SCALE GENOMIC DNA]</scope>
    <source>
        <strain evidence="10">CL2024</strain>
        <tissue evidence="10">Fresh tender leaves</tissue>
    </source>
</reference>
<evidence type="ECO:0000313" key="10">
    <source>
        <dbReference type="EMBL" id="KAL3721768.1"/>
    </source>
</evidence>
<keyword evidence="5 7" id="KW-0040">ANK repeat</keyword>
<feature type="transmembrane region" description="Helical" evidence="8">
    <location>
        <begin position="532"/>
        <end position="553"/>
    </location>
</feature>
<evidence type="ECO:0000256" key="3">
    <source>
        <dbReference type="ARBA" id="ARBA00022737"/>
    </source>
</evidence>
<organism evidence="10 11">
    <name type="scientific">Eucalyptus globulus</name>
    <name type="common">Tasmanian blue gum</name>
    <dbReference type="NCBI Taxonomy" id="34317"/>
    <lineage>
        <taxon>Eukaryota</taxon>
        <taxon>Viridiplantae</taxon>
        <taxon>Streptophyta</taxon>
        <taxon>Embryophyta</taxon>
        <taxon>Tracheophyta</taxon>
        <taxon>Spermatophyta</taxon>
        <taxon>Magnoliopsida</taxon>
        <taxon>eudicotyledons</taxon>
        <taxon>Gunneridae</taxon>
        <taxon>Pentapetalae</taxon>
        <taxon>rosids</taxon>
        <taxon>malvids</taxon>
        <taxon>Myrtales</taxon>
        <taxon>Myrtaceae</taxon>
        <taxon>Myrtoideae</taxon>
        <taxon>Eucalypteae</taxon>
        <taxon>Eucalyptus</taxon>
    </lineage>
</organism>
<feature type="transmembrane region" description="Helical" evidence="8">
    <location>
        <begin position="559"/>
        <end position="580"/>
    </location>
</feature>
<sequence length="624" mass="68554">MLPELYEAAISGDFDLLMNFSGSNHSDYILNQKTPMGNNVLHIAARHKQASFVEQLIYQHPSGGSLLWQEDYKGHTPLHTAARVGCDDIVRVVIDYLRSSPHGDIERGRLVDLLRKANADKETALHQAVRDGHSSAVKLLVEADPTLCDVSNCDDESPLYLAAAQGFFDIAELLVDASPLPSPSPSSSSSSKGPKGMTALHAAIYYTPQGHDCLRMIVNKRPHMISEGDDIGWTPLHYAAHFGKVEAVRILLHHEVSTAYLLTKDGATALHIAALLGHINVLDELIAFCPDVCDSINNRGQTALHSAVLGRQIKVVKHILEMPNLGDLINVRDKDGNTALHLAALCRDYSMMNILVFDKRVDIRATNKERLTALGIFDDHEKVGLKAAKLQYLLEAWFCVNDMQDRVIKHVKRLEKQYGEERSSISITTGSMAYPEKFDKSKGCAHDNHLLTAVFIATVTFTAAFTMPGGYNNIGPDQGTATFARQAAFKAFVVFNTTAFCFSVLAIYLLFDLSLTGKFEPMGMRYVHVAGVSIYIAVLGMVLAFASGMYIVLAKTIGLAIMGYTLAGSLVMICLISRFMNPENRFGFRTCPPARSIRNLSVGCGRIRTAGRESSLQSSYTCRL</sequence>
<dbReference type="GO" id="GO:0016020">
    <property type="term" value="C:membrane"/>
    <property type="evidence" value="ECO:0007669"/>
    <property type="project" value="UniProtKB-SubCell"/>
</dbReference>
<keyword evidence="4 8" id="KW-1133">Transmembrane helix</keyword>
<dbReference type="PROSITE" id="PS50088">
    <property type="entry name" value="ANK_REPEAT"/>
    <property type="match status" value="4"/>
</dbReference>
<protein>
    <recommendedName>
        <fullName evidence="9">PGG domain-containing protein</fullName>
    </recommendedName>
</protein>
<feature type="repeat" description="ANK" evidence="7">
    <location>
        <begin position="120"/>
        <end position="152"/>
    </location>
</feature>
<feature type="repeat" description="ANK" evidence="7">
    <location>
        <begin position="231"/>
        <end position="254"/>
    </location>
</feature>
<keyword evidence="3" id="KW-0677">Repeat</keyword>
<feature type="repeat" description="ANK" evidence="7">
    <location>
        <begin position="265"/>
        <end position="286"/>
    </location>
</feature>